<dbReference type="CDD" id="cd03017">
    <property type="entry name" value="PRX_BCP"/>
    <property type="match status" value="1"/>
</dbReference>
<dbReference type="STRING" id="336963.C4JF17"/>
<dbReference type="AlphaFoldDB" id="C4JF17"/>
<dbReference type="EC" id="1.11.1.24" evidence="3"/>
<keyword evidence="5" id="KW-0049">Antioxidant</keyword>
<comment type="catalytic activity">
    <reaction evidence="12">
        <text>a hydroperoxide + [thioredoxin]-dithiol = an alcohol + [thioredoxin]-disulfide + H2O</text>
        <dbReference type="Rhea" id="RHEA:62620"/>
        <dbReference type="Rhea" id="RHEA-COMP:10698"/>
        <dbReference type="Rhea" id="RHEA-COMP:10700"/>
        <dbReference type="ChEBI" id="CHEBI:15377"/>
        <dbReference type="ChEBI" id="CHEBI:29950"/>
        <dbReference type="ChEBI" id="CHEBI:30879"/>
        <dbReference type="ChEBI" id="CHEBI:35924"/>
        <dbReference type="ChEBI" id="CHEBI:50058"/>
        <dbReference type="EC" id="1.11.1.24"/>
    </reaction>
</comment>
<keyword evidence="7" id="KW-1015">Disulfide bond</keyword>
<evidence type="ECO:0000256" key="2">
    <source>
        <dbReference type="ARBA" id="ARBA00011245"/>
    </source>
</evidence>
<dbReference type="GO" id="GO:0045454">
    <property type="term" value="P:cell redox homeostasis"/>
    <property type="evidence" value="ECO:0007669"/>
    <property type="project" value="TreeGrafter"/>
</dbReference>
<evidence type="ECO:0000256" key="3">
    <source>
        <dbReference type="ARBA" id="ARBA00013017"/>
    </source>
</evidence>
<dbReference type="PANTHER" id="PTHR42801">
    <property type="entry name" value="THIOREDOXIN-DEPENDENT PEROXIDE REDUCTASE"/>
    <property type="match status" value="1"/>
</dbReference>
<feature type="domain" description="Thioredoxin" evidence="15">
    <location>
        <begin position="41"/>
        <end position="204"/>
    </location>
</feature>
<dbReference type="KEGG" id="ure:UREG_00918"/>
<organism evidence="16 17">
    <name type="scientific">Uncinocarpus reesii (strain UAMH 1704)</name>
    <dbReference type="NCBI Taxonomy" id="336963"/>
    <lineage>
        <taxon>Eukaryota</taxon>
        <taxon>Fungi</taxon>
        <taxon>Dikarya</taxon>
        <taxon>Ascomycota</taxon>
        <taxon>Pezizomycotina</taxon>
        <taxon>Eurotiomycetes</taxon>
        <taxon>Eurotiomycetidae</taxon>
        <taxon>Onygenales</taxon>
        <taxon>Onygenaceae</taxon>
        <taxon>Uncinocarpus</taxon>
    </lineage>
</organism>
<dbReference type="PANTHER" id="PTHR42801:SF23">
    <property type="entry name" value="PEROXIREDOXIN DOT5"/>
    <property type="match status" value="1"/>
</dbReference>
<gene>
    <name evidence="16" type="ORF">UREG_00918</name>
</gene>
<name>C4JF17_UNCRE</name>
<dbReference type="InterPro" id="IPR036249">
    <property type="entry name" value="Thioredoxin-like_sf"/>
</dbReference>
<dbReference type="GO" id="GO:0005634">
    <property type="term" value="C:nucleus"/>
    <property type="evidence" value="ECO:0007669"/>
    <property type="project" value="UniProtKB-SubCell"/>
</dbReference>
<dbReference type="HOGENOM" id="CLU_042529_2_0_1"/>
<evidence type="ECO:0000313" key="16">
    <source>
        <dbReference type="EMBL" id="EEP76070.1"/>
    </source>
</evidence>
<evidence type="ECO:0000256" key="9">
    <source>
        <dbReference type="ARBA" id="ARBA00023284"/>
    </source>
</evidence>
<evidence type="ECO:0000256" key="11">
    <source>
        <dbReference type="ARBA" id="ARBA00038489"/>
    </source>
</evidence>
<dbReference type="Pfam" id="PF00578">
    <property type="entry name" value="AhpC-TSA"/>
    <property type="match status" value="1"/>
</dbReference>
<feature type="compositionally biased region" description="Basic and acidic residues" evidence="14">
    <location>
        <begin position="32"/>
        <end position="45"/>
    </location>
</feature>
<evidence type="ECO:0000256" key="13">
    <source>
        <dbReference type="ARBA" id="ARBA00077538"/>
    </source>
</evidence>
<evidence type="ECO:0000256" key="12">
    <source>
        <dbReference type="ARBA" id="ARBA00049091"/>
    </source>
</evidence>
<keyword evidence="9" id="KW-0676">Redox-active center</keyword>
<comment type="similarity">
    <text evidence="11">Belongs to the peroxiredoxin family. BCP/PrxQ subfamily.</text>
</comment>
<evidence type="ECO:0000256" key="10">
    <source>
        <dbReference type="ARBA" id="ARBA00032824"/>
    </source>
</evidence>
<dbReference type="InterPro" id="IPR013766">
    <property type="entry name" value="Thioredoxin_domain"/>
</dbReference>
<proteinExistence type="inferred from homology"/>
<dbReference type="RefSeq" id="XP_002541403.1">
    <property type="nucleotide sequence ID" value="XM_002541357.1"/>
</dbReference>
<dbReference type="InParanoid" id="C4JF17"/>
<comment type="subcellular location">
    <subcellularLocation>
        <location evidence="1">Nucleus</location>
    </subcellularLocation>
</comment>
<evidence type="ECO:0000313" key="17">
    <source>
        <dbReference type="Proteomes" id="UP000002058"/>
    </source>
</evidence>
<protein>
    <recommendedName>
        <fullName evidence="3">thioredoxin-dependent peroxiredoxin</fullName>
        <ecNumber evidence="3">1.11.1.24</ecNumber>
    </recommendedName>
    <alternativeName>
        <fullName evidence="13">Nuclear thiol peroxidase</fullName>
    </alternativeName>
    <alternativeName>
        <fullName evidence="10">Thioredoxin peroxidase</fullName>
    </alternativeName>
</protein>
<dbReference type="GO" id="GO:0005737">
    <property type="term" value="C:cytoplasm"/>
    <property type="evidence" value="ECO:0007669"/>
    <property type="project" value="TreeGrafter"/>
</dbReference>
<evidence type="ECO:0000256" key="5">
    <source>
        <dbReference type="ARBA" id="ARBA00022862"/>
    </source>
</evidence>
<keyword evidence="6" id="KW-0560">Oxidoreductase</keyword>
<feature type="compositionally biased region" description="Basic and acidic residues" evidence="14">
    <location>
        <begin position="10"/>
        <end position="19"/>
    </location>
</feature>
<comment type="subunit">
    <text evidence="2">Monomer.</text>
</comment>
<dbReference type="OMA" id="CTNQVCL"/>
<sequence length="210" mass="22471">MPMELRKRKAPAEPKDAQVARKRTSTKASAPKVKESKPKAAETKKSAPKPSSLEVPTVGTVLDLEQYQDEIQLQDGTATSLKALLESSKDGVVFFTYPKASTPGCTRQACLFRDRYDNLSSTGLSIYGLSTDSPNANTKFKEKHNLPYPLVCDPSAKLIGPIGLKKQPKGTIRGVFAVNKAGEVLLLKAGGPEATVALVEKLVAGDSDAD</sequence>
<keyword evidence="17" id="KW-1185">Reference proteome</keyword>
<dbReference type="InterPro" id="IPR000866">
    <property type="entry name" value="AhpC/TSA"/>
</dbReference>
<dbReference type="SUPFAM" id="SSF52833">
    <property type="entry name" value="Thioredoxin-like"/>
    <property type="match status" value="1"/>
</dbReference>
<evidence type="ECO:0000256" key="4">
    <source>
        <dbReference type="ARBA" id="ARBA00022559"/>
    </source>
</evidence>
<dbReference type="FunFam" id="3.40.30.10:FF:000157">
    <property type="entry name" value="DOT5p Nuclear thiol peroxidase"/>
    <property type="match status" value="1"/>
</dbReference>
<dbReference type="Proteomes" id="UP000002058">
    <property type="component" value="Unassembled WGS sequence"/>
</dbReference>
<dbReference type="OrthoDB" id="338622at2759"/>
<dbReference type="EMBL" id="CH476615">
    <property type="protein sequence ID" value="EEP76070.1"/>
    <property type="molecule type" value="Genomic_DNA"/>
</dbReference>
<reference evidence="17" key="1">
    <citation type="journal article" date="2009" name="Genome Res.">
        <title>Comparative genomic analyses of the human fungal pathogens Coccidioides and their relatives.</title>
        <authorList>
            <person name="Sharpton T.J."/>
            <person name="Stajich J.E."/>
            <person name="Rounsley S.D."/>
            <person name="Gardner M.J."/>
            <person name="Wortman J.R."/>
            <person name="Jordar V.S."/>
            <person name="Maiti R."/>
            <person name="Kodira C.D."/>
            <person name="Neafsey D.E."/>
            <person name="Zeng Q."/>
            <person name="Hung C.-Y."/>
            <person name="McMahan C."/>
            <person name="Muszewska A."/>
            <person name="Grynberg M."/>
            <person name="Mandel M.A."/>
            <person name="Kellner E.M."/>
            <person name="Barker B.M."/>
            <person name="Galgiani J.N."/>
            <person name="Orbach M.J."/>
            <person name="Kirkland T.N."/>
            <person name="Cole G.T."/>
            <person name="Henn M.R."/>
            <person name="Birren B.W."/>
            <person name="Taylor J.W."/>
        </authorList>
    </citation>
    <scope>NUCLEOTIDE SEQUENCE [LARGE SCALE GENOMIC DNA]</scope>
    <source>
        <strain evidence="17">UAMH 1704</strain>
    </source>
</reference>
<dbReference type="PROSITE" id="PS51352">
    <property type="entry name" value="THIOREDOXIN_2"/>
    <property type="match status" value="1"/>
</dbReference>
<evidence type="ECO:0000256" key="1">
    <source>
        <dbReference type="ARBA" id="ARBA00004123"/>
    </source>
</evidence>
<keyword evidence="4" id="KW-0575">Peroxidase</keyword>
<keyword evidence="8" id="KW-0539">Nucleus</keyword>
<evidence type="ECO:0000256" key="14">
    <source>
        <dbReference type="SAM" id="MobiDB-lite"/>
    </source>
</evidence>
<dbReference type="GO" id="GO:0008379">
    <property type="term" value="F:thioredoxin peroxidase activity"/>
    <property type="evidence" value="ECO:0007669"/>
    <property type="project" value="TreeGrafter"/>
</dbReference>
<feature type="region of interest" description="Disordered" evidence="14">
    <location>
        <begin position="1"/>
        <end position="57"/>
    </location>
</feature>
<dbReference type="VEuPathDB" id="FungiDB:UREG_00918"/>
<dbReference type="eggNOG" id="KOG0855">
    <property type="taxonomic scope" value="Eukaryota"/>
</dbReference>
<evidence type="ECO:0000256" key="7">
    <source>
        <dbReference type="ARBA" id="ARBA00023157"/>
    </source>
</evidence>
<accession>C4JF17</accession>
<evidence type="ECO:0000256" key="8">
    <source>
        <dbReference type="ARBA" id="ARBA00023242"/>
    </source>
</evidence>
<evidence type="ECO:0000259" key="15">
    <source>
        <dbReference type="PROSITE" id="PS51352"/>
    </source>
</evidence>
<dbReference type="GO" id="GO:0034599">
    <property type="term" value="P:cellular response to oxidative stress"/>
    <property type="evidence" value="ECO:0007669"/>
    <property type="project" value="UniProtKB-ARBA"/>
</dbReference>
<dbReference type="InterPro" id="IPR050924">
    <property type="entry name" value="Peroxiredoxin_BCP/PrxQ"/>
</dbReference>
<evidence type="ECO:0000256" key="6">
    <source>
        <dbReference type="ARBA" id="ARBA00023002"/>
    </source>
</evidence>
<dbReference type="Gene3D" id="3.40.30.10">
    <property type="entry name" value="Glutaredoxin"/>
    <property type="match status" value="1"/>
</dbReference>
<dbReference type="GeneID" id="8437716"/>